<dbReference type="InterPro" id="IPR022720">
    <property type="entry name" value="Motility-assoc_prot_GldM_N"/>
</dbReference>
<evidence type="ECO:0000259" key="1">
    <source>
        <dbReference type="Pfam" id="PF12081"/>
    </source>
</evidence>
<dbReference type="EMBL" id="AAWS01000060">
    <property type="protein sequence ID" value="EAY24825.1"/>
    <property type="molecule type" value="Genomic_DNA"/>
</dbReference>
<sequence length="143" mass="17042">MYKSERLVKELETIKKILEKSAGKGKVNNNLKTPYEIAVVEQLMLKEGRAYALEKKLTNYVKYIHKEYEHFDIPKFPKIIINNQKIAFFENRPLKKQQNFVQAYFSNTPVIVAILHITYFQAMIIRYRDEVINYMVLRLLDPK</sequence>
<evidence type="ECO:0000313" key="2">
    <source>
        <dbReference type="EMBL" id="EAY24825.1"/>
    </source>
</evidence>
<name>A1ZXP7_MICM2</name>
<proteinExistence type="predicted"/>
<keyword evidence="3" id="KW-1185">Reference proteome</keyword>
<feature type="domain" description="Gliding motility-associated protein GldM N-terminal" evidence="1">
    <location>
        <begin position="3"/>
        <end position="136"/>
    </location>
</feature>
<accession>A1ZXP7</accession>
<dbReference type="AlphaFoldDB" id="A1ZXP7"/>
<comment type="caution">
    <text evidence="2">The sequence shown here is derived from an EMBL/GenBank/DDBJ whole genome shotgun (WGS) entry which is preliminary data.</text>
</comment>
<dbReference type="Proteomes" id="UP000004095">
    <property type="component" value="Unassembled WGS sequence"/>
</dbReference>
<evidence type="ECO:0000313" key="3">
    <source>
        <dbReference type="Proteomes" id="UP000004095"/>
    </source>
</evidence>
<gene>
    <name evidence="2" type="ORF">M23134_06717</name>
</gene>
<reference evidence="2 3" key="1">
    <citation type="submission" date="2007-01" db="EMBL/GenBank/DDBJ databases">
        <authorList>
            <person name="Haygood M."/>
            <person name="Podell S."/>
            <person name="Anderson C."/>
            <person name="Hopkinson B."/>
            <person name="Roe K."/>
            <person name="Barbeau K."/>
            <person name="Gaasterland T."/>
            <person name="Ferriera S."/>
            <person name="Johnson J."/>
            <person name="Kravitz S."/>
            <person name="Beeson K."/>
            <person name="Sutton G."/>
            <person name="Rogers Y.-H."/>
            <person name="Friedman R."/>
            <person name="Frazier M."/>
            <person name="Venter J.C."/>
        </authorList>
    </citation>
    <scope>NUCLEOTIDE SEQUENCE [LARGE SCALE GENOMIC DNA]</scope>
    <source>
        <strain evidence="2 3">ATCC 23134</strain>
    </source>
</reference>
<organism evidence="2 3">
    <name type="scientific">Microscilla marina ATCC 23134</name>
    <dbReference type="NCBI Taxonomy" id="313606"/>
    <lineage>
        <taxon>Bacteria</taxon>
        <taxon>Pseudomonadati</taxon>
        <taxon>Bacteroidota</taxon>
        <taxon>Cytophagia</taxon>
        <taxon>Cytophagales</taxon>
        <taxon>Microscillaceae</taxon>
        <taxon>Microscilla</taxon>
    </lineage>
</organism>
<protein>
    <recommendedName>
        <fullName evidence="1">Gliding motility-associated protein GldM N-terminal domain-containing protein</fullName>
    </recommendedName>
</protein>
<dbReference type="Pfam" id="PF12081">
    <property type="entry name" value="GldM_1st"/>
    <property type="match status" value="1"/>
</dbReference>